<organism evidence="2 3">
    <name type="scientific">Massilia varians</name>
    <dbReference type="NCBI Taxonomy" id="457921"/>
    <lineage>
        <taxon>Bacteria</taxon>
        <taxon>Pseudomonadati</taxon>
        <taxon>Pseudomonadota</taxon>
        <taxon>Betaproteobacteria</taxon>
        <taxon>Burkholderiales</taxon>
        <taxon>Oxalobacteraceae</taxon>
        <taxon>Telluria group</taxon>
        <taxon>Massilia</taxon>
    </lineage>
</organism>
<protein>
    <submittedName>
        <fullName evidence="2">Uncharacterized protein</fullName>
    </submittedName>
</protein>
<accession>A0ABM8CBV1</accession>
<feature type="transmembrane region" description="Helical" evidence="1">
    <location>
        <begin position="74"/>
        <end position="91"/>
    </location>
</feature>
<proteinExistence type="predicted"/>
<reference evidence="2" key="1">
    <citation type="submission" date="2022-11" db="EMBL/GenBank/DDBJ databases">
        <title>Isolation and characterization of PLA-degrading bacterium Massilia sp. from Antarctic soil.</title>
        <authorList>
            <person name="Sato K."/>
            <person name="Gomez-Fuentes C."/>
            <person name="Ahmad S.A."/>
            <person name="Zulkharnain A."/>
        </authorList>
    </citation>
    <scope>NUCLEOTIDE SEQUENCE</scope>
    <source>
        <strain evidence="2">N-3</strain>
    </source>
</reference>
<keyword evidence="3" id="KW-1185">Reference proteome</keyword>
<keyword evidence="1" id="KW-0812">Transmembrane</keyword>
<dbReference type="RefSeq" id="WP_281910130.1">
    <property type="nucleotide sequence ID" value="NZ_AP026966.1"/>
</dbReference>
<evidence type="ECO:0000256" key="1">
    <source>
        <dbReference type="SAM" id="Phobius"/>
    </source>
</evidence>
<sequence length="111" mass="11611">MSAYFIGILAAIQWKLLNPLRKEAIMHHALLSLVLLLRLSFGALALTFAMLTAAALGVPAFAADLVAHGMPMPLSWPAVLVECALALAAFFPGSGLTSGHGLDNTSAHNAF</sequence>
<evidence type="ECO:0000313" key="3">
    <source>
        <dbReference type="Proteomes" id="UP001163336"/>
    </source>
</evidence>
<gene>
    <name evidence="2" type="ORF">MasN3_42730</name>
</gene>
<dbReference type="EMBL" id="AP026966">
    <property type="protein sequence ID" value="BDT60779.1"/>
    <property type="molecule type" value="Genomic_DNA"/>
</dbReference>
<keyword evidence="1" id="KW-1133">Transmembrane helix</keyword>
<name>A0ABM8CBV1_9BURK</name>
<evidence type="ECO:0000313" key="2">
    <source>
        <dbReference type="EMBL" id="BDT60779.1"/>
    </source>
</evidence>
<dbReference type="Proteomes" id="UP001163336">
    <property type="component" value="Chromosome"/>
</dbReference>
<keyword evidence="1" id="KW-0472">Membrane</keyword>
<feature type="transmembrane region" description="Helical" evidence="1">
    <location>
        <begin position="29"/>
        <end position="62"/>
    </location>
</feature>